<keyword evidence="2 3" id="KW-0694">RNA-binding</keyword>
<protein>
    <recommendedName>
        <fullName evidence="3">SsrA-binding protein</fullName>
    </recommendedName>
    <alternativeName>
        <fullName evidence="3">Small protein B</fullName>
    </alternativeName>
</protein>
<comment type="function">
    <text evidence="3">Required for rescue of stalled ribosomes mediated by trans-translation. Binds to transfer-messenger RNA (tmRNA), required for stable association of tmRNA with ribosomes. tmRNA and SmpB together mimic tRNA shape, replacing the anticodon stem-loop with SmpB. tmRNA is encoded by the ssrA gene; the 2 termini fold to resemble tRNA(Ala) and it encodes a 'tag peptide', a short internal open reading frame. During trans-translation Ala-aminoacylated tmRNA acts like a tRNA, entering the A-site of stalled ribosomes, displacing the stalled mRNA. The ribosome then switches to translate the ORF on the tmRNA; the nascent peptide is terminated with the 'tag peptide' encoded by the tmRNA and targeted for degradation. The ribosome is freed to recommence translation, which seems to be the essential function of trans-translation.</text>
</comment>
<dbReference type="Proteomes" id="UP000034875">
    <property type="component" value="Unassembled WGS sequence"/>
</dbReference>
<dbReference type="Gene3D" id="2.40.280.10">
    <property type="match status" value="1"/>
</dbReference>
<dbReference type="HAMAP" id="MF_00023">
    <property type="entry name" value="SmpB"/>
    <property type="match status" value="1"/>
</dbReference>
<evidence type="ECO:0000256" key="1">
    <source>
        <dbReference type="ARBA" id="ARBA00022490"/>
    </source>
</evidence>
<sequence length="146" mass="16370">MGTLALHRELGHNFTILDTCQAGMKLLGWEVKSLRAGQCKIKDAVAVPTAHGLSLINLSITPYAKARAGSMNPARSRALLMSKKEIANLSQQLGQNKSQLLALKSIYTKGGLIKCELALVEKKRKFDKRRDIRKKEITRRLKRFTR</sequence>
<evidence type="ECO:0000256" key="3">
    <source>
        <dbReference type="HAMAP-Rule" id="MF_00023"/>
    </source>
</evidence>
<dbReference type="PROSITE" id="PS01317">
    <property type="entry name" value="SSRP"/>
    <property type="match status" value="1"/>
</dbReference>
<dbReference type="GO" id="GO:0070929">
    <property type="term" value="P:trans-translation"/>
    <property type="evidence" value="ECO:0007669"/>
    <property type="project" value="UniProtKB-UniRule"/>
</dbReference>
<evidence type="ECO:0000313" key="4">
    <source>
        <dbReference type="EMBL" id="KKS43835.1"/>
    </source>
</evidence>
<proteinExistence type="inferred from homology"/>
<dbReference type="PANTHER" id="PTHR30308:SF2">
    <property type="entry name" value="SSRA-BINDING PROTEIN"/>
    <property type="match status" value="1"/>
</dbReference>
<dbReference type="GO" id="GO:0005829">
    <property type="term" value="C:cytosol"/>
    <property type="evidence" value="ECO:0007669"/>
    <property type="project" value="TreeGrafter"/>
</dbReference>
<evidence type="ECO:0000256" key="2">
    <source>
        <dbReference type="ARBA" id="ARBA00022884"/>
    </source>
</evidence>
<dbReference type="Pfam" id="PF01668">
    <property type="entry name" value="SmpB"/>
    <property type="match status" value="1"/>
</dbReference>
<name>A0A0G0Z535_9BACT</name>
<comment type="caution">
    <text evidence="4">The sequence shown here is derived from an EMBL/GenBank/DDBJ whole genome shotgun (WGS) entry which is preliminary data.</text>
</comment>
<dbReference type="InterPro" id="IPR020081">
    <property type="entry name" value="SsrA-bd_prot_CS"/>
</dbReference>
<dbReference type="PATRIC" id="fig|1618341.3.peg.376"/>
<comment type="subcellular location">
    <subcellularLocation>
        <location evidence="3">Cytoplasm</location>
    </subcellularLocation>
    <text evidence="3">The tmRNA-SmpB complex associates with stalled 70S ribosomes.</text>
</comment>
<dbReference type="EMBL" id="LCCZ01000019">
    <property type="protein sequence ID" value="KKS43835.1"/>
    <property type="molecule type" value="Genomic_DNA"/>
</dbReference>
<comment type="similarity">
    <text evidence="3">Belongs to the SmpB family.</text>
</comment>
<accession>A0A0G0Z535</accession>
<dbReference type="InterPro" id="IPR000037">
    <property type="entry name" value="SsrA-bd_prot"/>
</dbReference>
<reference evidence="4 5" key="1">
    <citation type="journal article" date="2015" name="Nature">
        <title>rRNA introns, odd ribosomes, and small enigmatic genomes across a large radiation of phyla.</title>
        <authorList>
            <person name="Brown C.T."/>
            <person name="Hug L.A."/>
            <person name="Thomas B.C."/>
            <person name="Sharon I."/>
            <person name="Castelle C.J."/>
            <person name="Singh A."/>
            <person name="Wilkins M.J."/>
            <person name="Williams K.H."/>
            <person name="Banfield J.F."/>
        </authorList>
    </citation>
    <scope>NUCLEOTIDE SEQUENCE [LARGE SCALE GENOMIC DNA]</scope>
</reference>
<keyword evidence="1 3" id="KW-0963">Cytoplasm</keyword>
<dbReference type="PANTHER" id="PTHR30308">
    <property type="entry name" value="TMRNA-BINDING COMPONENT OF TRANS-TRANSLATION TAGGING COMPLEX"/>
    <property type="match status" value="1"/>
</dbReference>
<gene>
    <name evidence="3" type="primary">smpB</name>
    <name evidence="4" type="ORF">UV05_C0019G0004</name>
</gene>
<dbReference type="AlphaFoldDB" id="A0A0G0Z535"/>
<evidence type="ECO:0000313" key="5">
    <source>
        <dbReference type="Proteomes" id="UP000034875"/>
    </source>
</evidence>
<dbReference type="GO" id="GO:0070930">
    <property type="term" value="P:trans-translation-dependent protein tagging"/>
    <property type="evidence" value="ECO:0007669"/>
    <property type="project" value="TreeGrafter"/>
</dbReference>
<dbReference type="InterPro" id="IPR023620">
    <property type="entry name" value="SmpB"/>
</dbReference>
<organism evidence="4 5">
    <name type="scientific">candidate division CPR1 bacterium GW2011_GWA2_42_17</name>
    <dbReference type="NCBI Taxonomy" id="1618341"/>
    <lineage>
        <taxon>Bacteria</taxon>
        <taxon>candidate division CPR1</taxon>
    </lineage>
</organism>
<dbReference type="SUPFAM" id="SSF74982">
    <property type="entry name" value="Small protein B (SmpB)"/>
    <property type="match status" value="1"/>
</dbReference>
<dbReference type="GO" id="GO:0003723">
    <property type="term" value="F:RNA binding"/>
    <property type="evidence" value="ECO:0007669"/>
    <property type="project" value="UniProtKB-UniRule"/>
</dbReference>